<evidence type="ECO:0000256" key="5">
    <source>
        <dbReference type="ARBA" id="ARBA00022691"/>
    </source>
</evidence>
<dbReference type="InterPro" id="IPR020596">
    <property type="entry name" value="rRNA_Ade_Mease_Trfase_CS"/>
</dbReference>
<evidence type="ECO:0000256" key="4">
    <source>
        <dbReference type="ARBA" id="ARBA00022679"/>
    </source>
</evidence>
<dbReference type="InterPro" id="IPR029063">
    <property type="entry name" value="SAM-dependent_MTases_sf"/>
</dbReference>
<evidence type="ECO:0000256" key="1">
    <source>
        <dbReference type="ARBA" id="ARBA00022490"/>
    </source>
</evidence>
<keyword evidence="2" id="KW-0698">rRNA processing</keyword>
<keyword evidence="3" id="KW-0489">Methyltransferase</keyword>
<dbReference type="InterPro" id="IPR001737">
    <property type="entry name" value="KsgA/Erm"/>
</dbReference>
<dbReference type="Pfam" id="PF00398">
    <property type="entry name" value="RrnaAD"/>
    <property type="match status" value="1"/>
</dbReference>
<dbReference type="SMART" id="SM00650">
    <property type="entry name" value="rADc"/>
    <property type="match status" value="1"/>
</dbReference>
<dbReference type="Gene3D" id="1.10.8.100">
    <property type="entry name" value="Ribosomal RNA adenine dimethylase-like, domain 2"/>
    <property type="match status" value="1"/>
</dbReference>
<dbReference type="InterPro" id="IPR011530">
    <property type="entry name" value="rRNA_adenine_dimethylase"/>
</dbReference>
<keyword evidence="1" id="KW-0963">Cytoplasm</keyword>
<evidence type="ECO:0000256" key="3">
    <source>
        <dbReference type="ARBA" id="ARBA00022603"/>
    </source>
</evidence>
<keyword evidence="4" id="KW-0808">Transferase</keyword>
<gene>
    <name evidence="8" type="ORF">UFOPK3444_00572</name>
</gene>
<dbReference type="PROSITE" id="PS01131">
    <property type="entry name" value="RRNA_A_DIMETH"/>
    <property type="match status" value="1"/>
</dbReference>
<name>A0A6J7DD27_9ZZZZ</name>
<dbReference type="GO" id="GO:0003723">
    <property type="term" value="F:RNA binding"/>
    <property type="evidence" value="ECO:0007669"/>
    <property type="project" value="UniProtKB-KW"/>
</dbReference>
<dbReference type="PANTHER" id="PTHR11727">
    <property type="entry name" value="DIMETHYLADENOSINE TRANSFERASE"/>
    <property type="match status" value="1"/>
</dbReference>
<dbReference type="InterPro" id="IPR023165">
    <property type="entry name" value="rRNA_Ade_diMease-like_C"/>
</dbReference>
<protein>
    <submittedName>
        <fullName evidence="8">Unannotated protein</fullName>
    </submittedName>
</protein>
<organism evidence="8">
    <name type="scientific">freshwater metagenome</name>
    <dbReference type="NCBI Taxonomy" id="449393"/>
    <lineage>
        <taxon>unclassified sequences</taxon>
        <taxon>metagenomes</taxon>
        <taxon>ecological metagenomes</taxon>
    </lineage>
</organism>
<dbReference type="HAMAP" id="MF_00607">
    <property type="entry name" value="16SrRNA_methyltr_A"/>
    <property type="match status" value="1"/>
</dbReference>
<dbReference type="GO" id="GO:0005829">
    <property type="term" value="C:cytosol"/>
    <property type="evidence" value="ECO:0007669"/>
    <property type="project" value="TreeGrafter"/>
</dbReference>
<sequence>MSSAGERRVAASLERMREGGIKPKRDLGQNFLIDANMLEVVAIEADVGPADTVLEVGGGLGILSEHLAAKAAHLHVVEIDPGLEGALTEAVEPFDNVTLHFADAMHMDLGSLDPEPTKLVANLPYGIAAPLILDSIPALPKCQIWVGMVQKEVGDRLAAGPGSKTYGAPSALAQLACKVKVVRPVSRTVFRPIPNVDSVIVRLDRVRPATGPAVRALIREGFAHRRKALARSLSLAPGAAEGIRDRTRAALEEMGLPADARAETLGPQQFVELAERMGLDA</sequence>
<keyword evidence="6" id="KW-0694">RNA-binding</keyword>
<evidence type="ECO:0000313" key="8">
    <source>
        <dbReference type="EMBL" id="CAB4868231.1"/>
    </source>
</evidence>
<feature type="domain" description="Ribosomal RNA adenine methylase transferase N-terminal" evidence="7">
    <location>
        <begin position="37"/>
        <end position="207"/>
    </location>
</feature>
<dbReference type="EMBL" id="CAFBLU010000007">
    <property type="protein sequence ID" value="CAB4868231.1"/>
    <property type="molecule type" value="Genomic_DNA"/>
</dbReference>
<accession>A0A6J7DD27</accession>
<evidence type="ECO:0000256" key="6">
    <source>
        <dbReference type="ARBA" id="ARBA00022884"/>
    </source>
</evidence>
<dbReference type="NCBIfam" id="TIGR00755">
    <property type="entry name" value="ksgA"/>
    <property type="match status" value="1"/>
</dbReference>
<dbReference type="Gene3D" id="3.40.50.150">
    <property type="entry name" value="Vaccinia Virus protein VP39"/>
    <property type="match status" value="1"/>
</dbReference>
<dbReference type="PROSITE" id="PS51689">
    <property type="entry name" value="SAM_RNA_A_N6_MT"/>
    <property type="match status" value="1"/>
</dbReference>
<dbReference type="GO" id="GO:0000179">
    <property type="term" value="F:rRNA (adenine-N6,N6-)-dimethyltransferase activity"/>
    <property type="evidence" value="ECO:0007669"/>
    <property type="project" value="InterPro"/>
</dbReference>
<keyword evidence="5" id="KW-0949">S-adenosyl-L-methionine</keyword>
<dbReference type="InterPro" id="IPR020598">
    <property type="entry name" value="rRNA_Ade_methylase_Trfase_N"/>
</dbReference>
<proteinExistence type="inferred from homology"/>
<dbReference type="PANTHER" id="PTHR11727:SF7">
    <property type="entry name" value="DIMETHYLADENOSINE TRANSFERASE-RELATED"/>
    <property type="match status" value="1"/>
</dbReference>
<reference evidence="8" key="1">
    <citation type="submission" date="2020-05" db="EMBL/GenBank/DDBJ databases">
        <authorList>
            <person name="Chiriac C."/>
            <person name="Salcher M."/>
            <person name="Ghai R."/>
            <person name="Kavagutti S V."/>
        </authorList>
    </citation>
    <scope>NUCLEOTIDE SEQUENCE</scope>
</reference>
<evidence type="ECO:0000259" key="7">
    <source>
        <dbReference type="SMART" id="SM00650"/>
    </source>
</evidence>
<dbReference type="SUPFAM" id="SSF53335">
    <property type="entry name" value="S-adenosyl-L-methionine-dependent methyltransferases"/>
    <property type="match status" value="1"/>
</dbReference>
<evidence type="ECO:0000256" key="2">
    <source>
        <dbReference type="ARBA" id="ARBA00022552"/>
    </source>
</evidence>
<dbReference type="AlphaFoldDB" id="A0A6J7DD27"/>